<dbReference type="SUPFAM" id="SSF160935">
    <property type="entry name" value="VPA0735-like"/>
    <property type="match status" value="1"/>
</dbReference>
<reference evidence="2 3" key="1">
    <citation type="journal article" date="2015" name="Genome Announc.">
        <title>Expanding the biotechnology potential of lactobacilli through comparative genomics of 213 strains and associated genera.</title>
        <authorList>
            <person name="Sun Z."/>
            <person name="Harris H.M."/>
            <person name="McCann A."/>
            <person name="Guo C."/>
            <person name="Argimon S."/>
            <person name="Zhang W."/>
            <person name="Yang X."/>
            <person name="Jeffery I.B."/>
            <person name="Cooney J.C."/>
            <person name="Kagawa T.F."/>
            <person name="Liu W."/>
            <person name="Song Y."/>
            <person name="Salvetti E."/>
            <person name="Wrobel A."/>
            <person name="Rasinkangas P."/>
            <person name="Parkhill J."/>
            <person name="Rea M.C."/>
            <person name="O'Sullivan O."/>
            <person name="Ritari J."/>
            <person name="Douillard F.P."/>
            <person name="Paul Ross R."/>
            <person name="Yang R."/>
            <person name="Briner A.E."/>
            <person name="Felis G.E."/>
            <person name="de Vos W.M."/>
            <person name="Barrangou R."/>
            <person name="Klaenhammer T.R."/>
            <person name="Caufield P.W."/>
            <person name="Cui Y."/>
            <person name="Zhang H."/>
            <person name="O'Toole P.W."/>
        </authorList>
    </citation>
    <scope>NUCLEOTIDE SEQUENCE [LARGE SCALE GENOMIC DNA]</scope>
    <source>
        <strain evidence="2 3">DSM 20410</strain>
    </source>
</reference>
<dbReference type="EMBL" id="JQBM01000002">
    <property type="protein sequence ID" value="KRN46579.1"/>
    <property type="molecule type" value="Genomic_DNA"/>
</dbReference>
<dbReference type="PANTHER" id="PTHR36509:SF2">
    <property type="entry name" value="BLL3101 PROTEIN"/>
    <property type="match status" value="1"/>
</dbReference>
<dbReference type="Gene3D" id="2.60.40.1610">
    <property type="entry name" value="Domain of unknown function DUF1254"/>
    <property type="match status" value="1"/>
</dbReference>
<evidence type="ECO:0000313" key="2">
    <source>
        <dbReference type="EMBL" id="KRN46579.1"/>
    </source>
</evidence>
<dbReference type="PANTHER" id="PTHR36509">
    <property type="entry name" value="BLL3101 PROTEIN"/>
    <property type="match status" value="1"/>
</dbReference>
<accession>A0A0R2H0T4</accession>
<proteinExistence type="predicted"/>
<gene>
    <name evidence="2" type="ORF">IV50_GL000859</name>
</gene>
<dbReference type="Proteomes" id="UP000051992">
    <property type="component" value="Unassembled WGS sequence"/>
</dbReference>
<feature type="domain" description="DUF1254" evidence="1">
    <location>
        <begin position="46"/>
        <end position="175"/>
    </location>
</feature>
<dbReference type="OrthoDB" id="40820at2"/>
<evidence type="ECO:0000313" key="3">
    <source>
        <dbReference type="Proteomes" id="UP000051992"/>
    </source>
</evidence>
<evidence type="ECO:0000259" key="1">
    <source>
        <dbReference type="Pfam" id="PF06863"/>
    </source>
</evidence>
<organism evidence="2 3">
    <name type="scientific">Weissella viridescens</name>
    <name type="common">Lactobacillus viridescens</name>
    <dbReference type="NCBI Taxonomy" id="1629"/>
    <lineage>
        <taxon>Bacteria</taxon>
        <taxon>Bacillati</taxon>
        <taxon>Bacillota</taxon>
        <taxon>Bacilli</taxon>
        <taxon>Lactobacillales</taxon>
        <taxon>Lactobacillaceae</taxon>
        <taxon>Weissella</taxon>
    </lineage>
</organism>
<dbReference type="AlphaFoldDB" id="A0A0R2H0T4"/>
<dbReference type="Pfam" id="PF06863">
    <property type="entry name" value="DUF1254"/>
    <property type="match status" value="1"/>
</dbReference>
<sequence length="265" mass="29533">MYMTKLSDLPLEVKAAIFGKPLVQNIDQIKTSVSEGFGSSPKAPYNEFSNASTLSDANNHFVSVNNDTLYSQVMMDLSAGPVVLEIPEINNRYYVFQLVDAWTNNFGYLGQRTLGEKGGKFIFAQSDQMNDIPAEYSDYQVIKAPSQVIAVVGRIACTGEDDLVNVHALQKQLVVHGVNENAEITGTPTVDTDDTDALIFWKKLRTYMQAYPVSESFKPIFEDIEKLIGLNDDRNANDYFAALSEEAQQKLIDGEKKQLRLLLIS</sequence>
<protein>
    <recommendedName>
        <fullName evidence="1">DUF1254 domain-containing protein</fullName>
    </recommendedName>
</protein>
<comment type="caution">
    <text evidence="2">The sequence shown here is derived from an EMBL/GenBank/DDBJ whole genome shotgun (WGS) entry which is preliminary data.</text>
</comment>
<dbReference type="InterPro" id="IPR037050">
    <property type="entry name" value="DUF1254_sf"/>
</dbReference>
<dbReference type="PATRIC" id="fig|1629.5.peg.868"/>
<dbReference type="InterPro" id="IPR010679">
    <property type="entry name" value="DUF1254"/>
</dbReference>
<name>A0A0R2H0T4_WEIVI</name>
<keyword evidence="3" id="KW-1185">Reference proteome</keyword>